<evidence type="ECO:0000256" key="3">
    <source>
        <dbReference type="ARBA" id="ARBA00023027"/>
    </source>
</evidence>
<evidence type="ECO:0000256" key="2">
    <source>
        <dbReference type="ARBA" id="ARBA00023002"/>
    </source>
</evidence>
<dbReference type="SUPFAM" id="SSF51735">
    <property type="entry name" value="NAD(P)-binding Rossmann-fold domains"/>
    <property type="match status" value="1"/>
</dbReference>
<dbReference type="Proteomes" id="UP001321486">
    <property type="component" value="Chromosome"/>
</dbReference>
<dbReference type="SUPFAM" id="SSF48179">
    <property type="entry name" value="6-phosphogluconate dehydrogenase C-terminal domain-like"/>
    <property type="match status" value="1"/>
</dbReference>
<protein>
    <submittedName>
        <fullName evidence="6">3-hydroxyisobutyrate dehydrogenase</fullName>
    </submittedName>
</protein>
<dbReference type="InterPro" id="IPR015815">
    <property type="entry name" value="HIBADH-related"/>
</dbReference>
<proteinExistence type="inferred from homology"/>
<dbReference type="PANTHER" id="PTHR43580">
    <property type="entry name" value="OXIDOREDUCTASE GLYR1-RELATED"/>
    <property type="match status" value="1"/>
</dbReference>
<evidence type="ECO:0000259" key="4">
    <source>
        <dbReference type="Pfam" id="PF03446"/>
    </source>
</evidence>
<dbReference type="PIRSF" id="PIRSF000103">
    <property type="entry name" value="HIBADH"/>
    <property type="match status" value="1"/>
</dbReference>
<dbReference type="InterPro" id="IPR013328">
    <property type="entry name" value="6PGD_dom2"/>
</dbReference>
<dbReference type="InterPro" id="IPR006115">
    <property type="entry name" value="6PGDH_NADP-bd"/>
</dbReference>
<comment type="similarity">
    <text evidence="1">Belongs to the HIBADH-related family.</text>
</comment>
<keyword evidence="3" id="KW-0520">NAD</keyword>
<accession>A0ABN6XVA6</accession>
<organism evidence="6 7">
    <name type="scientific">Frondihabitans sucicola</name>
    <dbReference type="NCBI Taxonomy" id="1268041"/>
    <lineage>
        <taxon>Bacteria</taxon>
        <taxon>Bacillati</taxon>
        <taxon>Actinomycetota</taxon>
        <taxon>Actinomycetes</taxon>
        <taxon>Micrococcales</taxon>
        <taxon>Microbacteriaceae</taxon>
        <taxon>Frondihabitans</taxon>
    </lineage>
</organism>
<evidence type="ECO:0000313" key="7">
    <source>
        <dbReference type="Proteomes" id="UP001321486"/>
    </source>
</evidence>
<gene>
    <name evidence="6" type="primary">ghr</name>
    <name evidence="6" type="ORF">GCM10025867_03040</name>
</gene>
<dbReference type="Pfam" id="PF03446">
    <property type="entry name" value="NAD_binding_2"/>
    <property type="match status" value="1"/>
</dbReference>
<keyword evidence="2" id="KW-0560">Oxidoreductase</keyword>
<evidence type="ECO:0000259" key="5">
    <source>
        <dbReference type="Pfam" id="PF14833"/>
    </source>
</evidence>
<dbReference type="InterPro" id="IPR008927">
    <property type="entry name" value="6-PGluconate_DH-like_C_sf"/>
</dbReference>
<reference evidence="7" key="1">
    <citation type="journal article" date="2019" name="Int. J. Syst. Evol. Microbiol.">
        <title>The Global Catalogue of Microorganisms (GCM) 10K type strain sequencing project: providing services to taxonomists for standard genome sequencing and annotation.</title>
        <authorList>
            <consortium name="The Broad Institute Genomics Platform"/>
            <consortium name="The Broad Institute Genome Sequencing Center for Infectious Disease"/>
            <person name="Wu L."/>
            <person name="Ma J."/>
        </authorList>
    </citation>
    <scope>NUCLEOTIDE SEQUENCE [LARGE SCALE GENOMIC DNA]</scope>
    <source>
        <strain evidence="7">NBRC 108728</strain>
    </source>
</reference>
<feature type="domain" description="3-hydroxyisobutyrate dehydrogenase-like NAD-binding" evidence="5">
    <location>
        <begin position="162"/>
        <end position="280"/>
    </location>
</feature>
<dbReference type="InterPro" id="IPR036291">
    <property type="entry name" value="NAD(P)-bd_dom_sf"/>
</dbReference>
<dbReference type="Gene3D" id="3.40.50.720">
    <property type="entry name" value="NAD(P)-binding Rossmann-like Domain"/>
    <property type="match status" value="1"/>
</dbReference>
<evidence type="ECO:0000256" key="1">
    <source>
        <dbReference type="ARBA" id="ARBA00009080"/>
    </source>
</evidence>
<dbReference type="InterPro" id="IPR051265">
    <property type="entry name" value="HIBADH-related_NP60_sf"/>
</dbReference>
<keyword evidence="7" id="KW-1185">Reference proteome</keyword>
<dbReference type="EMBL" id="AP027732">
    <property type="protein sequence ID" value="BDZ48063.1"/>
    <property type="molecule type" value="Genomic_DNA"/>
</dbReference>
<dbReference type="InterPro" id="IPR029154">
    <property type="entry name" value="HIBADH-like_NADP-bd"/>
</dbReference>
<dbReference type="PANTHER" id="PTHR43580:SF2">
    <property type="entry name" value="CYTOKINE-LIKE NUCLEAR FACTOR N-PAC"/>
    <property type="match status" value="1"/>
</dbReference>
<dbReference type="Gene3D" id="1.10.1040.10">
    <property type="entry name" value="N-(1-d-carboxylethyl)-l-norvaline Dehydrogenase, domain 2"/>
    <property type="match status" value="1"/>
</dbReference>
<evidence type="ECO:0000313" key="6">
    <source>
        <dbReference type="EMBL" id="BDZ48063.1"/>
    </source>
</evidence>
<dbReference type="RefSeq" id="WP_286345111.1">
    <property type="nucleotide sequence ID" value="NZ_AP027732.1"/>
</dbReference>
<name>A0ABN6XVA6_9MICO</name>
<sequence>MKVAVLGLGIMGQGVARTLIREGFDVTVWNRSADKATPFADEGAAVAETPAEAVTDAEVILSIVFDADSVLSVLSEAAGSVSGEAVWVQASTIGLDGTARVVKAAESAGVPLIEAMMLGTKAPAETGKLVMLAAGDTALIEKAAPVLDAIGQKTVNTGSRVGNGSALKLAANAWIASITAATAQSLALAQALGLEGELFLEAIDGGASDTPYAHQKGGNMLAGTFEPAFALDGLRKDIGLIADAALGAGVDGRLLGALADVYADASSSGHGGDDISAVYAAFTTRG</sequence>
<dbReference type="Pfam" id="PF14833">
    <property type="entry name" value="NAD_binding_11"/>
    <property type="match status" value="1"/>
</dbReference>
<feature type="domain" description="6-phosphogluconate dehydrogenase NADP-binding" evidence="4">
    <location>
        <begin position="2"/>
        <end position="157"/>
    </location>
</feature>